<evidence type="ECO:0000256" key="7">
    <source>
        <dbReference type="ARBA" id="ARBA00034078"/>
    </source>
</evidence>
<keyword evidence="5" id="KW-0411">Iron-sulfur</keyword>
<keyword evidence="3" id="KW-0479">Metal-binding</keyword>
<evidence type="ECO:0000256" key="5">
    <source>
        <dbReference type="ARBA" id="ARBA00023014"/>
    </source>
</evidence>
<feature type="non-terminal residue" evidence="9">
    <location>
        <position position="1"/>
    </location>
</feature>
<dbReference type="GO" id="GO:0016020">
    <property type="term" value="C:membrane"/>
    <property type="evidence" value="ECO:0007669"/>
    <property type="project" value="InterPro"/>
</dbReference>
<dbReference type="InterPro" id="IPR017941">
    <property type="entry name" value="Rieske_2Fe-2S"/>
</dbReference>
<dbReference type="InterPro" id="IPR005805">
    <property type="entry name" value="Rieske_Fe-S_prot_C"/>
</dbReference>
<dbReference type="InterPro" id="IPR036922">
    <property type="entry name" value="Rieske_2Fe-2S_sf"/>
</dbReference>
<organism evidence="9 10">
    <name type="scientific">Symbiodinium pilosum</name>
    <name type="common">Dinoflagellate</name>
    <dbReference type="NCBI Taxonomy" id="2952"/>
    <lineage>
        <taxon>Eukaryota</taxon>
        <taxon>Sar</taxon>
        <taxon>Alveolata</taxon>
        <taxon>Dinophyceae</taxon>
        <taxon>Suessiales</taxon>
        <taxon>Symbiodiniaceae</taxon>
        <taxon>Symbiodinium</taxon>
    </lineage>
</organism>
<evidence type="ECO:0000313" key="9">
    <source>
        <dbReference type="EMBL" id="CAE7478065.1"/>
    </source>
</evidence>
<evidence type="ECO:0000256" key="3">
    <source>
        <dbReference type="ARBA" id="ARBA00022723"/>
    </source>
</evidence>
<dbReference type="AlphaFoldDB" id="A0A812SJN9"/>
<gene>
    <name evidence="9" type="primary">petC</name>
    <name evidence="9" type="ORF">SPIL2461_LOCUS12179</name>
</gene>
<proteinExistence type="inferred from homology"/>
<evidence type="ECO:0000256" key="4">
    <source>
        <dbReference type="ARBA" id="ARBA00023004"/>
    </source>
</evidence>
<evidence type="ECO:0000256" key="2">
    <source>
        <dbReference type="ARBA" id="ARBA00022714"/>
    </source>
</evidence>
<accession>A0A812SJN9</accession>
<dbReference type="GO" id="GO:0046872">
    <property type="term" value="F:metal ion binding"/>
    <property type="evidence" value="ECO:0007669"/>
    <property type="project" value="UniProtKB-KW"/>
</dbReference>
<comment type="similarity">
    <text evidence="1">Belongs to the Rieske iron-sulfur protein family.</text>
</comment>
<keyword evidence="10" id="KW-1185">Reference proteome</keyword>
<name>A0A812SJN9_SYMPI</name>
<comment type="caution">
    <text evidence="9">The sequence shown here is derived from an EMBL/GenBank/DDBJ whole genome shotgun (WGS) entry which is preliminary data.</text>
</comment>
<sequence>MWQVSKVDKHGLVLRTTKAVLLAALVAASVASAFVGAKAPTPRVQTLTQLSAGGEYTGFVPDLQRRQLMNFVLVTTAGIPVLVDGNPITLETWVKSHKDNDRDLVQGLKGEPYYLISTADGIKDFALLSVCTHLGCVVPWNRAANKFCCPCHGSQYDENGKVVRGPAPLSLALAHTTTQDGKLALTPWPEKDFRTDLDPWWK</sequence>
<dbReference type="PANTHER" id="PTHR10134">
    <property type="entry name" value="CYTOCHROME B-C1 COMPLEX SUBUNIT RIESKE, MITOCHONDRIAL"/>
    <property type="match status" value="1"/>
</dbReference>
<dbReference type="Gene3D" id="2.102.10.10">
    <property type="entry name" value="Rieske [2Fe-2S] iron-sulphur domain"/>
    <property type="match status" value="1"/>
</dbReference>
<evidence type="ECO:0000256" key="6">
    <source>
        <dbReference type="ARBA" id="ARBA00023157"/>
    </source>
</evidence>
<dbReference type="GO" id="GO:0051537">
    <property type="term" value="F:2 iron, 2 sulfur cluster binding"/>
    <property type="evidence" value="ECO:0007669"/>
    <property type="project" value="UniProtKB-KW"/>
</dbReference>
<reference evidence="9" key="1">
    <citation type="submission" date="2021-02" db="EMBL/GenBank/DDBJ databases">
        <authorList>
            <person name="Dougan E. K."/>
            <person name="Rhodes N."/>
            <person name="Thang M."/>
            <person name="Chan C."/>
        </authorList>
    </citation>
    <scope>NUCLEOTIDE SEQUENCE</scope>
</reference>
<dbReference type="SUPFAM" id="SSF50022">
    <property type="entry name" value="ISP domain"/>
    <property type="match status" value="1"/>
</dbReference>
<dbReference type="InterPro" id="IPR014349">
    <property type="entry name" value="Rieske_Fe-S_prot"/>
</dbReference>
<evidence type="ECO:0000259" key="8">
    <source>
        <dbReference type="PROSITE" id="PS51296"/>
    </source>
</evidence>
<dbReference type="Proteomes" id="UP000649617">
    <property type="component" value="Unassembled WGS sequence"/>
</dbReference>
<keyword evidence="2" id="KW-0001">2Fe-2S</keyword>
<evidence type="ECO:0000313" key="10">
    <source>
        <dbReference type="Proteomes" id="UP000649617"/>
    </source>
</evidence>
<dbReference type="PRINTS" id="PR00162">
    <property type="entry name" value="RIESKE"/>
</dbReference>
<protein>
    <submittedName>
        <fullName evidence="9">PetC protein</fullName>
    </submittedName>
</protein>
<keyword evidence="6" id="KW-1015">Disulfide bond</keyword>
<comment type="cofactor">
    <cofactor evidence="7">
        <name>[2Fe-2S] cluster</name>
        <dbReference type="ChEBI" id="CHEBI:190135"/>
    </cofactor>
</comment>
<keyword evidence="4" id="KW-0408">Iron</keyword>
<dbReference type="Gene3D" id="1.20.5.700">
    <property type="entry name" value="Single helix bin"/>
    <property type="match status" value="1"/>
</dbReference>
<dbReference type="Pfam" id="PF00355">
    <property type="entry name" value="Rieske"/>
    <property type="match status" value="1"/>
</dbReference>
<dbReference type="PROSITE" id="PS51296">
    <property type="entry name" value="RIESKE"/>
    <property type="match status" value="1"/>
</dbReference>
<evidence type="ECO:0000256" key="1">
    <source>
        <dbReference type="ARBA" id="ARBA00010651"/>
    </source>
</evidence>
<dbReference type="EMBL" id="CAJNIZ010024568">
    <property type="protein sequence ID" value="CAE7478065.1"/>
    <property type="molecule type" value="Genomic_DNA"/>
</dbReference>
<feature type="domain" description="Rieske" evidence="8">
    <location>
        <begin position="90"/>
        <end position="185"/>
    </location>
</feature>
<dbReference type="NCBIfam" id="NF010001">
    <property type="entry name" value="PRK13474.1"/>
    <property type="match status" value="1"/>
</dbReference>
<dbReference type="OrthoDB" id="1655709at2759"/>